<keyword evidence="3 6" id="KW-0274">FAD</keyword>
<feature type="binding site" evidence="6">
    <location>
        <position position="12"/>
    </location>
    <ligand>
        <name>FAD</name>
        <dbReference type="ChEBI" id="CHEBI:57692"/>
    </ligand>
</feature>
<evidence type="ECO:0000256" key="4">
    <source>
        <dbReference type="ARBA" id="ARBA00022857"/>
    </source>
</evidence>
<comment type="caution">
    <text evidence="8">The sequence shown here is derived from an EMBL/GenBank/DDBJ whole genome shotgun (WGS) entry which is preliminary data.</text>
</comment>
<reference evidence="8 9" key="1">
    <citation type="submission" date="2016-10" db="EMBL/GenBank/DDBJ databases">
        <authorList>
            <person name="Varghese N."/>
            <person name="Submissions S."/>
        </authorList>
    </citation>
    <scope>NUCLEOTIDE SEQUENCE [LARGE SCALE GENOMIC DNA]</scope>
    <source>
        <strain evidence="8 9">DSM 20748</strain>
    </source>
</reference>
<dbReference type="Gene3D" id="3.50.50.60">
    <property type="entry name" value="FAD/NAD(P)-binding domain"/>
    <property type="match status" value="2"/>
</dbReference>
<feature type="binding site" evidence="6">
    <location>
        <position position="84"/>
    </location>
    <ligand>
        <name>FAD</name>
        <dbReference type="ChEBI" id="CHEBI:57692"/>
    </ligand>
</feature>
<evidence type="ECO:0000313" key="9">
    <source>
        <dbReference type="Proteomes" id="UP000198647"/>
    </source>
</evidence>
<keyword evidence="9" id="KW-1185">Reference proteome</keyword>
<dbReference type="Proteomes" id="UP000198647">
    <property type="component" value="Unassembled WGS sequence"/>
</dbReference>
<evidence type="ECO:0000259" key="7">
    <source>
        <dbReference type="Pfam" id="PF07992"/>
    </source>
</evidence>
<dbReference type="PRINTS" id="PR00469">
    <property type="entry name" value="PNDRDTASEII"/>
</dbReference>
<dbReference type="Pfam" id="PF07992">
    <property type="entry name" value="Pyr_redox_2"/>
    <property type="match status" value="1"/>
</dbReference>
<sequence length="330" mass="36753">MKDVIVIGGGTSGLYAAYYSCMRNMDTLVLEYQEETGGKAKVFYPEKELYDVPGFNGITGEDFVFETQKQAELLAPEIETDVIVENLEEKEDSVVVKTNKGDYEALSVILASGLGAYDTVPLPLQKREEFEPYSIHYTLENRKRFKNKRIAVYSNFRIGIDWALTMEKEGAAAVSLINRDETFRAVYEHDEEQLAASSVNVFRNTEIDDLEGESGALMRIHLSNGESIEADHLLVYEGVSIGKSVYKDWGLEVEKGRVTVDTEMKTSGARVFACGDAAYYPGKTMLLASGMSEAMTAVNSVKQLLNPKAPPQVYSTVVYKHHKPGEDMDE</sequence>
<feature type="domain" description="FAD/NAD(P)-binding" evidence="7">
    <location>
        <begin position="2"/>
        <end position="299"/>
    </location>
</feature>
<dbReference type="SUPFAM" id="SSF51905">
    <property type="entry name" value="FAD/NAD(P)-binding domain"/>
    <property type="match status" value="1"/>
</dbReference>
<dbReference type="InterPro" id="IPR050097">
    <property type="entry name" value="Ferredoxin-NADP_redctase_2"/>
</dbReference>
<dbReference type="InterPro" id="IPR022890">
    <property type="entry name" value="Fd--NADP_Rdtase_type_2"/>
</dbReference>
<dbReference type="InterPro" id="IPR023753">
    <property type="entry name" value="FAD/NAD-binding_dom"/>
</dbReference>
<evidence type="ECO:0000256" key="6">
    <source>
        <dbReference type="HAMAP-Rule" id="MF_01685"/>
    </source>
</evidence>
<dbReference type="HAMAP" id="MF_01685">
    <property type="entry name" value="FENR2"/>
    <property type="match status" value="1"/>
</dbReference>
<gene>
    <name evidence="8" type="ORF">SAMN04488081_2336</name>
</gene>
<keyword evidence="4 6" id="KW-0521">NADP</keyword>
<organism evidence="8 9">
    <name type="scientific">Salimicrobium album</name>
    <dbReference type="NCBI Taxonomy" id="50717"/>
    <lineage>
        <taxon>Bacteria</taxon>
        <taxon>Bacillati</taxon>
        <taxon>Bacillota</taxon>
        <taxon>Bacilli</taxon>
        <taxon>Bacillales</taxon>
        <taxon>Bacillaceae</taxon>
        <taxon>Salimicrobium</taxon>
    </lineage>
</organism>
<comment type="catalytic activity">
    <reaction evidence="6">
        <text>2 reduced [2Fe-2S]-[ferredoxin] + NADP(+) + H(+) = 2 oxidized [2Fe-2S]-[ferredoxin] + NADPH</text>
        <dbReference type="Rhea" id="RHEA:20125"/>
        <dbReference type="Rhea" id="RHEA-COMP:10000"/>
        <dbReference type="Rhea" id="RHEA-COMP:10001"/>
        <dbReference type="ChEBI" id="CHEBI:15378"/>
        <dbReference type="ChEBI" id="CHEBI:33737"/>
        <dbReference type="ChEBI" id="CHEBI:33738"/>
        <dbReference type="ChEBI" id="CHEBI:57783"/>
        <dbReference type="ChEBI" id="CHEBI:58349"/>
        <dbReference type="EC" id="1.18.1.2"/>
    </reaction>
</comment>
<feature type="binding site" evidence="6">
    <location>
        <position position="31"/>
    </location>
    <ligand>
        <name>FAD</name>
        <dbReference type="ChEBI" id="CHEBI:57692"/>
    </ligand>
</feature>
<protein>
    <recommendedName>
        <fullName evidence="6">Ferredoxin--NADP reductase</fullName>
        <shortName evidence="6">FNR</shortName>
        <shortName evidence="6">Fd-NADP(+) reductase</shortName>
        <ecNumber evidence="6">1.18.1.2</ecNumber>
    </recommendedName>
</protein>
<evidence type="ECO:0000256" key="1">
    <source>
        <dbReference type="ARBA" id="ARBA00011738"/>
    </source>
</evidence>
<dbReference type="PRINTS" id="PR00368">
    <property type="entry name" value="FADPNR"/>
</dbReference>
<evidence type="ECO:0000313" key="8">
    <source>
        <dbReference type="EMBL" id="SDY20561.1"/>
    </source>
</evidence>
<keyword evidence="5 6" id="KW-0560">Oxidoreductase</keyword>
<feature type="binding site" evidence="6">
    <location>
        <position position="276"/>
    </location>
    <ligand>
        <name>FAD</name>
        <dbReference type="ChEBI" id="CHEBI:57692"/>
    </ligand>
</feature>
<dbReference type="InterPro" id="IPR036188">
    <property type="entry name" value="FAD/NAD-bd_sf"/>
</dbReference>
<feature type="binding site" evidence="6">
    <location>
        <position position="316"/>
    </location>
    <ligand>
        <name>FAD</name>
        <dbReference type="ChEBI" id="CHEBI:57692"/>
    </ligand>
</feature>
<evidence type="ECO:0000256" key="2">
    <source>
        <dbReference type="ARBA" id="ARBA00022630"/>
    </source>
</evidence>
<comment type="caution">
    <text evidence="6">Lacks conserved residue(s) required for the propagation of feature annotation.</text>
</comment>
<comment type="subunit">
    <text evidence="1 6">Homodimer.</text>
</comment>
<dbReference type="EMBL" id="FNOS01000006">
    <property type="protein sequence ID" value="SDY20561.1"/>
    <property type="molecule type" value="Genomic_DNA"/>
</dbReference>
<dbReference type="RefSeq" id="WP_076571945.1">
    <property type="nucleotide sequence ID" value="NZ_FNOS01000006.1"/>
</dbReference>
<proteinExistence type="inferred from homology"/>
<dbReference type="PANTHER" id="PTHR48105">
    <property type="entry name" value="THIOREDOXIN REDUCTASE 1-RELATED-RELATED"/>
    <property type="match status" value="1"/>
</dbReference>
<accession>A0A1H3HYM0</accession>
<dbReference type="EC" id="1.18.1.2" evidence="6"/>
<evidence type="ECO:0000256" key="3">
    <source>
        <dbReference type="ARBA" id="ARBA00022827"/>
    </source>
</evidence>
<comment type="similarity">
    <text evidence="6">Belongs to the ferredoxin--NADP reductase type 2 family.</text>
</comment>
<evidence type="ECO:0000256" key="5">
    <source>
        <dbReference type="ARBA" id="ARBA00023002"/>
    </source>
</evidence>
<comment type="cofactor">
    <cofactor evidence="6">
        <name>FAD</name>
        <dbReference type="ChEBI" id="CHEBI:57692"/>
    </cofactor>
    <text evidence="6">Binds 1 FAD per subunit.</text>
</comment>
<name>A0A1H3HYM0_9BACI</name>
<feature type="binding site" evidence="6">
    <location>
        <position position="44"/>
    </location>
    <ligand>
        <name>FAD</name>
        <dbReference type="ChEBI" id="CHEBI:57692"/>
    </ligand>
</feature>
<keyword evidence="2 6" id="KW-0285">Flavoprotein</keyword>
<feature type="binding site" evidence="6">
    <location>
        <position position="39"/>
    </location>
    <ligand>
        <name>FAD</name>
        <dbReference type="ChEBI" id="CHEBI:57692"/>
    </ligand>
</feature>